<evidence type="ECO:0000313" key="10">
    <source>
        <dbReference type="WBParaSite" id="SRDH1_10370.2"/>
    </source>
</evidence>
<dbReference type="Gene3D" id="6.10.140.70">
    <property type="match status" value="1"/>
</dbReference>
<dbReference type="InterPro" id="IPR050774">
    <property type="entry name" value="KCMF1/Dystrophin"/>
</dbReference>
<keyword evidence="7" id="KW-0472">Membrane</keyword>
<keyword evidence="9" id="KW-1185">Reference proteome</keyword>
<feature type="compositionally biased region" description="Polar residues" evidence="6">
    <location>
        <begin position="604"/>
        <end position="620"/>
    </location>
</feature>
<dbReference type="InterPro" id="IPR015154">
    <property type="entry name" value="EF-hand_dom_typ2"/>
</dbReference>
<dbReference type="InterPro" id="IPR000433">
    <property type="entry name" value="Znf_ZZ"/>
</dbReference>
<feature type="domain" description="ZZ-type" evidence="8">
    <location>
        <begin position="401"/>
        <end position="457"/>
    </location>
</feature>
<dbReference type="GO" id="GO:0008270">
    <property type="term" value="F:zinc ion binding"/>
    <property type="evidence" value="ECO:0007669"/>
    <property type="project" value="UniProtKB-KW"/>
</dbReference>
<dbReference type="InterPro" id="IPR011992">
    <property type="entry name" value="EF-hand-dom_pair"/>
</dbReference>
<dbReference type="SUPFAM" id="SSF47473">
    <property type="entry name" value="EF-hand"/>
    <property type="match status" value="2"/>
</dbReference>
<dbReference type="Proteomes" id="UP000050792">
    <property type="component" value="Unassembled WGS sequence"/>
</dbReference>
<evidence type="ECO:0000256" key="3">
    <source>
        <dbReference type="ARBA" id="ARBA00022833"/>
    </source>
</evidence>
<dbReference type="GO" id="GO:0045202">
    <property type="term" value="C:synapse"/>
    <property type="evidence" value="ECO:0007669"/>
    <property type="project" value="TreeGrafter"/>
</dbReference>
<dbReference type="GO" id="GO:0099536">
    <property type="term" value="P:synaptic signaling"/>
    <property type="evidence" value="ECO:0007669"/>
    <property type="project" value="TreeGrafter"/>
</dbReference>
<dbReference type="InterPro" id="IPR015153">
    <property type="entry name" value="EF-hand_dom_typ1"/>
</dbReference>
<organism evidence="9 10">
    <name type="scientific">Schistosoma rodhaini</name>
    <dbReference type="NCBI Taxonomy" id="6188"/>
    <lineage>
        <taxon>Eukaryota</taxon>
        <taxon>Metazoa</taxon>
        <taxon>Spiralia</taxon>
        <taxon>Lophotrochozoa</taxon>
        <taxon>Platyhelminthes</taxon>
        <taxon>Trematoda</taxon>
        <taxon>Digenea</taxon>
        <taxon>Strigeidida</taxon>
        <taxon>Schistosomatoidea</taxon>
        <taxon>Schistosomatidae</taxon>
        <taxon>Schistosoma</taxon>
    </lineage>
</organism>
<dbReference type="Pfam" id="PF09069">
    <property type="entry name" value="EF-hand_3"/>
    <property type="match status" value="1"/>
</dbReference>
<feature type="region of interest" description="Disordered" evidence="6">
    <location>
        <begin position="601"/>
        <end position="620"/>
    </location>
</feature>
<keyword evidence="1" id="KW-0479">Metal-binding</keyword>
<evidence type="ECO:0000256" key="2">
    <source>
        <dbReference type="ARBA" id="ARBA00022771"/>
    </source>
</evidence>
<evidence type="ECO:0000313" key="9">
    <source>
        <dbReference type="Proteomes" id="UP000050792"/>
    </source>
</evidence>
<evidence type="ECO:0000256" key="7">
    <source>
        <dbReference type="SAM" id="Phobius"/>
    </source>
</evidence>
<feature type="region of interest" description="Disordered" evidence="6">
    <location>
        <begin position="1008"/>
        <end position="1037"/>
    </location>
</feature>
<name>A0AA85EIX0_9TREM</name>
<dbReference type="PROSITE" id="PS50135">
    <property type="entry name" value="ZF_ZZ_2"/>
    <property type="match status" value="1"/>
</dbReference>
<proteinExistence type="predicted"/>
<evidence type="ECO:0000259" key="8">
    <source>
        <dbReference type="PROSITE" id="PS50135"/>
    </source>
</evidence>
<reference evidence="10" key="2">
    <citation type="submission" date="2023-11" db="UniProtKB">
        <authorList>
            <consortium name="WormBaseParasite"/>
        </authorList>
    </citation>
    <scope>IDENTIFICATION</scope>
</reference>
<feature type="coiled-coil region" evidence="5">
    <location>
        <begin position="863"/>
        <end position="897"/>
    </location>
</feature>
<keyword evidence="3" id="KW-0862">Zinc</keyword>
<sequence>MIWTSSRLLLKLRFISNFLYFFYSVILVSIWTYTALVLNVFKLKMIFFFLYDKEKLRKIIFGSRCSNPHSFSMRAQQIDSQSTTWTRPNLCGPPALMDQNTSQVVPPHLTNSGHPQQIMLQHQQQRGSNPVFQSPLNIIQAGPIRSGLQNPSLISPNPASLGFRRLLAEMRTKQFDSIRFAAYRTASKLRFIQQRTLFNIMDLWRVVETFREFGLHQLNDPQASLDYGSTFRLLSRIYSHIPTTNMNMTTTTDETTSTNVINQPAIIIAAEILLGWLGYALDLCATGRLSVTGLKITLSTLTNARPADKFRYHFTLLSDPSGALIFSKFEAYLQDLLKLPISVFEGTNFYYTPQASQTMFTGRSKNVVLEEFLDRMLSDQGPQVLVWLTIFHRLISVANVRHNVRCEGCKREPICGLRYKCTRCPHYNLCQDCFWIGVTTDQHTNAHDVKEYSAASKSHSRQFGHSLRKSFQFGRAITNSTTSNVVTTSFTSSFSERQKFSGMNVARRPHVGSIFEWNSDPSVPTGIISCVNGITPSVPNDIATGISARCHPGQPAPNQRFMAPVNTICSPLPNRRLQQLNPLFLATRPNTNLSNITYVPPQSAKVQPSPNSLNESNQGSSGVARSLVAVTSYTNVMQQQDLITSDYARAGHSILYSEKPPGSHMTNLSGANHQPLPISCYSRPTTEFYSVGGNQQYQLATTITGLPAVQSTPIVSVINSDNLNNSSMGASFSLKTHNLDQKSNEEHNLIARYAAQLAAASALNQEFDKFGDFVESTQTQKQLIAQLQEKNRKILKEIERLRVEQQKQAAFIAAAGSLKHDSSELQDVCDEGAGTLSPTNLKQYLKSDNLLASGVGNSVNSENPRLVADLQALRQRKDELESRMSNLQRSRTDLMLQLEALVRLLSVSTGATNARDNNPSALLDLNDVRRTGHNSRLNQKVPDYPPRRSTSLCDPSVGRGYQDNFASESRHNGTNGVHPKPGSSDNMGKIFSPLKTITIEEKGGQWNFKFPDDKKHELHSPSSIPYRHSPEVGQQRPSDTLIEKYKDLLYKGTNTQIGASKSLRVHFGGRRPDIGTLSADEKTEFFSHNSVNVNRLSSNHSSQHTNHSDSGSDAYLYSDPELCFTVITSTCGSSQSSTSAPQRTLQLPQFHSITPSAAKSSTKSKDFLDLLNDKIITTTTIVDNYEYASLQSSSISPLSYSSNEHTKNVRTNVISNIPATTNP</sequence>
<keyword evidence="7" id="KW-1133">Transmembrane helix</keyword>
<evidence type="ECO:0000256" key="5">
    <source>
        <dbReference type="SAM" id="Coils"/>
    </source>
</evidence>
<dbReference type="GO" id="GO:0005886">
    <property type="term" value="C:plasma membrane"/>
    <property type="evidence" value="ECO:0007669"/>
    <property type="project" value="TreeGrafter"/>
</dbReference>
<feature type="compositionally biased region" description="Polar residues" evidence="6">
    <location>
        <begin position="964"/>
        <end position="975"/>
    </location>
</feature>
<evidence type="ECO:0000256" key="4">
    <source>
        <dbReference type="PROSITE-ProRule" id="PRU00228"/>
    </source>
</evidence>
<keyword evidence="5" id="KW-0175">Coiled coil</keyword>
<dbReference type="SMART" id="SM00291">
    <property type="entry name" value="ZnF_ZZ"/>
    <property type="match status" value="1"/>
</dbReference>
<dbReference type="InterPro" id="IPR043145">
    <property type="entry name" value="Znf_ZZ_sf"/>
</dbReference>
<dbReference type="Pfam" id="PF09068">
    <property type="entry name" value="EF-hand_2"/>
    <property type="match status" value="1"/>
</dbReference>
<dbReference type="AlphaFoldDB" id="A0AA85EIX0"/>
<feature type="region of interest" description="Disordered" evidence="6">
    <location>
        <begin position="930"/>
        <end position="990"/>
    </location>
</feature>
<dbReference type="PANTHER" id="PTHR12268:SF27">
    <property type="entry name" value="DYSTROBREVIN, ISOFORM F"/>
    <property type="match status" value="1"/>
</dbReference>
<accession>A0AA85EIX0</accession>
<evidence type="ECO:0000256" key="6">
    <source>
        <dbReference type="SAM" id="MobiDB-lite"/>
    </source>
</evidence>
<dbReference type="Gene3D" id="3.30.60.90">
    <property type="match status" value="1"/>
</dbReference>
<keyword evidence="7" id="KW-0812">Transmembrane</keyword>
<feature type="compositionally biased region" description="Basic and acidic residues" evidence="6">
    <location>
        <begin position="1010"/>
        <end position="1019"/>
    </location>
</feature>
<feature type="transmembrane region" description="Helical" evidence="7">
    <location>
        <begin position="20"/>
        <end position="41"/>
    </location>
</feature>
<dbReference type="Pfam" id="PF00569">
    <property type="entry name" value="ZZ"/>
    <property type="match status" value="1"/>
</dbReference>
<protein>
    <recommendedName>
        <fullName evidence="8">ZZ-type domain-containing protein</fullName>
    </recommendedName>
</protein>
<reference evidence="9" key="1">
    <citation type="submission" date="2022-06" db="EMBL/GenBank/DDBJ databases">
        <authorList>
            <person name="Berger JAMES D."/>
            <person name="Berger JAMES D."/>
        </authorList>
    </citation>
    <scope>NUCLEOTIDE SEQUENCE [LARGE SCALE GENOMIC DNA]</scope>
</reference>
<keyword evidence="2 4" id="KW-0863">Zinc-finger</keyword>
<dbReference type="WBParaSite" id="SRDH1_10370.2">
    <property type="protein sequence ID" value="SRDH1_10370.2"/>
    <property type="gene ID" value="SRDH1_10370"/>
</dbReference>
<dbReference type="PANTHER" id="PTHR12268">
    <property type="entry name" value="E3 UBIQUITIN-PROTEIN LIGASE KCMF1"/>
    <property type="match status" value="1"/>
</dbReference>
<dbReference type="SUPFAM" id="SSF57850">
    <property type="entry name" value="RING/U-box"/>
    <property type="match status" value="1"/>
</dbReference>
<evidence type="ECO:0000256" key="1">
    <source>
        <dbReference type="ARBA" id="ARBA00022723"/>
    </source>
</evidence>